<sequence length="362" mass="41378">MHYAFAGMSNMSKDAFCIVCGDSSKLSSNRLCESCFRKRVTLSKVPKTIQQFRCPKCESYEIRGRWSKMNQESLADLRIRDNLELDERAEDVNVGFALQIIDDRTNRIHLDVSGMIDNFFFEDSFEVLLQTSNAICTPCTRKDGAYFEAIVQLRSAGRKLSEKELKELRSTLDEMLDGMEADPMFFITKEGIVTGGWDLQLGSKSMARNWARILTKKFGGTVKETSTVVGMRDGIEITRLTVSYRKPAYDVGDVVKLNNDLWMIDSWQKDGPIIRRLKFFHRTGASWRDMEKARIICSRSEQFIVDILNRDSSAAEVMTPHDYTMATVALPYDDDKNLTKLRIGFIEDIWVALPGFVNEVDI</sequence>
<organism evidence="2">
    <name type="scientific">uncultured Poseidoniia archaeon</name>
    <dbReference type="NCBI Taxonomy" id="1697135"/>
    <lineage>
        <taxon>Archaea</taxon>
        <taxon>Methanobacteriati</taxon>
        <taxon>Thermoplasmatota</taxon>
        <taxon>Candidatus Poseidoniia</taxon>
        <taxon>environmental samples</taxon>
    </lineage>
</organism>
<reference evidence="2" key="2">
    <citation type="journal article" date="2015" name="ISME J.">
        <title>A new class of marine Euryarchaeota group II from the Mediterranean deep chlorophyll maximum.</title>
        <authorList>
            <person name="Martin-Cuadrado A.B."/>
            <person name="Garcia-Heredia I."/>
            <person name="Molto A.G."/>
            <person name="Lopez-Ubeda R."/>
            <person name="Kimes N."/>
            <person name="Lopez-Garcia P."/>
            <person name="Moreira D."/>
            <person name="Rodriguez-Valera F."/>
        </authorList>
    </citation>
    <scope>NUCLEOTIDE SEQUENCE</scope>
</reference>
<dbReference type="AlphaFoldDB" id="A0A1B1TEB2"/>
<feature type="domain" description="Nmd3 N-terminal" evidence="1">
    <location>
        <begin position="17"/>
        <end position="244"/>
    </location>
</feature>
<dbReference type="PANTHER" id="PTHR12746:SF2">
    <property type="entry name" value="60S RIBOSOMAL EXPORT PROTEIN NMD3"/>
    <property type="match status" value="1"/>
</dbReference>
<reference evidence="2" key="1">
    <citation type="submission" date="2014-11" db="EMBL/GenBank/DDBJ databases">
        <authorList>
            <person name="Zhu J."/>
            <person name="Qi W."/>
            <person name="Song R."/>
        </authorList>
    </citation>
    <scope>NUCLEOTIDE SEQUENCE</scope>
</reference>
<dbReference type="InterPro" id="IPR039768">
    <property type="entry name" value="Nmd3"/>
</dbReference>
<dbReference type="GO" id="GO:0005737">
    <property type="term" value="C:cytoplasm"/>
    <property type="evidence" value="ECO:0007669"/>
    <property type="project" value="TreeGrafter"/>
</dbReference>
<dbReference type="GO" id="GO:0043023">
    <property type="term" value="F:ribosomal large subunit binding"/>
    <property type="evidence" value="ECO:0007669"/>
    <property type="project" value="InterPro"/>
</dbReference>
<proteinExistence type="predicted"/>
<dbReference type="PANTHER" id="PTHR12746">
    <property type="entry name" value="NONSENSE-MEDIATED MRNA DECAY PROTEIN 3"/>
    <property type="match status" value="1"/>
</dbReference>
<accession>A0A1B1TEB2</accession>
<evidence type="ECO:0000313" key="2">
    <source>
        <dbReference type="EMBL" id="ANV80603.1"/>
    </source>
</evidence>
<dbReference type="Pfam" id="PF04981">
    <property type="entry name" value="NMD3"/>
    <property type="match status" value="1"/>
</dbReference>
<name>A0A1B1TEB2_9ARCH</name>
<evidence type="ECO:0000259" key="1">
    <source>
        <dbReference type="Pfam" id="PF04981"/>
    </source>
</evidence>
<dbReference type="InterPro" id="IPR007064">
    <property type="entry name" value="Nmd3_N"/>
</dbReference>
<protein>
    <submittedName>
        <fullName evidence="2">Nonsense-mediated mRNA decay protein 3 (NMD3)</fullName>
    </submittedName>
</protein>
<dbReference type="EMBL" id="KP211896">
    <property type="protein sequence ID" value="ANV80603.1"/>
    <property type="molecule type" value="Genomic_DNA"/>
</dbReference>